<feature type="region of interest" description="Disordered" evidence="1">
    <location>
        <begin position="1"/>
        <end position="35"/>
    </location>
</feature>
<dbReference type="Proteomes" id="UP000217790">
    <property type="component" value="Unassembled WGS sequence"/>
</dbReference>
<keyword evidence="3" id="KW-1185">Reference proteome</keyword>
<evidence type="ECO:0000313" key="2">
    <source>
        <dbReference type="EMBL" id="PBK83477.1"/>
    </source>
</evidence>
<evidence type="ECO:0000313" key="3">
    <source>
        <dbReference type="Proteomes" id="UP000217790"/>
    </source>
</evidence>
<dbReference type="InParanoid" id="A0A2H3D371"/>
<feature type="compositionally biased region" description="Polar residues" evidence="1">
    <location>
        <begin position="26"/>
        <end position="35"/>
    </location>
</feature>
<accession>A0A2H3D371</accession>
<gene>
    <name evidence="2" type="ORF">ARMGADRAFT_670947</name>
</gene>
<name>A0A2H3D371_ARMGA</name>
<organism evidence="2 3">
    <name type="scientific">Armillaria gallica</name>
    <name type="common">Bulbous honey fungus</name>
    <name type="synonym">Armillaria bulbosa</name>
    <dbReference type="NCBI Taxonomy" id="47427"/>
    <lineage>
        <taxon>Eukaryota</taxon>
        <taxon>Fungi</taxon>
        <taxon>Dikarya</taxon>
        <taxon>Basidiomycota</taxon>
        <taxon>Agaricomycotina</taxon>
        <taxon>Agaricomycetes</taxon>
        <taxon>Agaricomycetidae</taxon>
        <taxon>Agaricales</taxon>
        <taxon>Marasmiineae</taxon>
        <taxon>Physalacriaceae</taxon>
        <taxon>Armillaria</taxon>
    </lineage>
</organism>
<proteinExistence type="predicted"/>
<sequence length="107" mass="11932">MTAHPAASQNNQSPGVRSRKRKLNSQDDNSGEDSLSQLEASKIEFASGLIIKYLRHLNNDNLPGRSDMQAQDCCHRDRMAPLQYFEPPIYLAKITNAPRLGPHGIMS</sequence>
<dbReference type="EMBL" id="KZ293706">
    <property type="protein sequence ID" value="PBK83477.1"/>
    <property type="molecule type" value="Genomic_DNA"/>
</dbReference>
<dbReference type="AlphaFoldDB" id="A0A2H3D371"/>
<evidence type="ECO:0000256" key="1">
    <source>
        <dbReference type="SAM" id="MobiDB-lite"/>
    </source>
</evidence>
<reference evidence="3" key="1">
    <citation type="journal article" date="2017" name="Nat. Ecol. Evol.">
        <title>Genome expansion and lineage-specific genetic innovations in the forest pathogenic fungi Armillaria.</title>
        <authorList>
            <person name="Sipos G."/>
            <person name="Prasanna A.N."/>
            <person name="Walter M.C."/>
            <person name="O'Connor E."/>
            <person name="Balint B."/>
            <person name="Krizsan K."/>
            <person name="Kiss B."/>
            <person name="Hess J."/>
            <person name="Varga T."/>
            <person name="Slot J."/>
            <person name="Riley R."/>
            <person name="Boka B."/>
            <person name="Rigling D."/>
            <person name="Barry K."/>
            <person name="Lee J."/>
            <person name="Mihaltcheva S."/>
            <person name="LaButti K."/>
            <person name="Lipzen A."/>
            <person name="Waldron R."/>
            <person name="Moloney N.M."/>
            <person name="Sperisen C."/>
            <person name="Kredics L."/>
            <person name="Vagvoelgyi C."/>
            <person name="Patrignani A."/>
            <person name="Fitzpatrick D."/>
            <person name="Nagy I."/>
            <person name="Doyle S."/>
            <person name="Anderson J.B."/>
            <person name="Grigoriev I.V."/>
            <person name="Gueldener U."/>
            <person name="Muensterkoetter M."/>
            <person name="Nagy L.G."/>
        </authorList>
    </citation>
    <scope>NUCLEOTIDE SEQUENCE [LARGE SCALE GENOMIC DNA]</scope>
    <source>
        <strain evidence="3">Ar21-2</strain>
    </source>
</reference>
<protein>
    <submittedName>
        <fullName evidence="2">Uncharacterized protein</fullName>
    </submittedName>
</protein>